<proteinExistence type="predicted"/>
<name>A0A4Y9SQ74_9BURK</name>
<gene>
    <name evidence="2" type="ORF">E4L98_08545</name>
</gene>
<feature type="transmembrane region" description="Helical" evidence="1">
    <location>
        <begin position="27"/>
        <end position="48"/>
    </location>
</feature>
<reference evidence="2 3" key="1">
    <citation type="submission" date="2019-03" db="EMBL/GenBank/DDBJ databases">
        <title>Draft Genome Sequence of Duganella callidus sp. nov., a Novel Duganella Species Isolated from Cultivated Soil.</title>
        <authorList>
            <person name="Raths R."/>
            <person name="Peta V."/>
            <person name="Bucking H."/>
        </authorList>
    </citation>
    <scope>NUCLEOTIDE SEQUENCE [LARGE SCALE GENOMIC DNA]</scope>
    <source>
        <strain evidence="2 3">DN04</strain>
    </source>
</reference>
<evidence type="ECO:0000256" key="1">
    <source>
        <dbReference type="SAM" id="Phobius"/>
    </source>
</evidence>
<protein>
    <submittedName>
        <fullName evidence="2">Uncharacterized protein</fullName>
    </submittedName>
</protein>
<evidence type="ECO:0000313" key="3">
    <source>
        <dbReference type="Proteomes" id="UP000297729"/>
    </source>
</evidence>
<organism evidence="2 3">
    <name type="scientific">Duganella callida</name>
    <dbReference type="NCBI Taxonomy" id="2561932"/>
    <lineage>
        <taxon>Bacteria</taxon>
        <taxon>Pseudomonadati</taxon>
        <taxon>Pseudomonadota</taxon>
        <taxon>Betaproteobacteria</taxon>
        <taxon>Burkholderiales</taxon>
        <taxon>Oxalobacteraceae</taxon>
        <taxon>Telluria group</taxon>
        <taxon>Duganella</taxon>
    </lineage>
</organism>
<dbReference type="AlphaFoldDB" id="A0A4Y9SQ74"/>
<comment type="caution">
    <text evidence="2">The sequence shown here is derived from an EMBL/GenBank/DDBJ whole genome shotgun (WGS) entry which is preliminary data.</text>
</comment>
<evidence type="ECO:0000313" key="2">
    <source>
        <dbReference type="EMBL" id="TFW26536.1"/>
    </source>
</evidence>
<keyword evidence="1" id="KW-0812">Transmembrane</keyword>
<keyword evidence="3" id="KW-1185">Reference proteome</keyword>
<dbReference type="EMBL" id="SPVG01000078">
    <property type="protein sequence ID" value="TFW26536.1"/>
    <property type="molecule type" value="Genomic_DNA"/>
</dbReference>
<keyword evidence="1" id="KW-0472">Membrane</keyword>
<accession>A0A4Y9SQ74</accession>
<sequence>MKAQTNKNKGRSAVPQKLKTWTSIKSYLSIKTIFSTLGLSAAGLWAYFSPFTDPLKQSLAHKLYKESPSIQISCSPCAISPGESTRINVEISPNSVADIDKGVVKIRYDKNIFILSSDTPPSFETEAINSRRRLDKYFALYLSKNATNVSSSEIRASLATKYGEYDSDALSISLAPPQSTAELPYIDPNGRREVILSGEWRIEIGGSLGGMKITQDQHNDITGTYWLNSPTGRIESQIEGYKDGTSFKVFFLRPKSQSRWRIDANFALNVSDKSFIEMTGCAFSLKPDKTVQSDSSTPIKGCAVRNYPGWRGDGSTTFTASAQLRDSI</sequence>
<dbReference type="RefSeq" id="WP_135201139.1">
    <property type="nucleotide sequence ID" value="NZ_SPVG01000078.1"/>
</dbReference>
<keyword evidence="1" id="KW-1133">Transmembrane helix</keyword>
<dbReference type="Proteomes" id="UP000297729">
    <property type="component" value="Unassembled WGS sequence"/>
</dbReference>